<feature type="domain" description="Amidohydrolase-related" evidence="7">
    <location>
        <begin position="46"/>
        <end position="325"/>
    </location>
</feature>
<dbReference type="CDD" id="cd01295">
    <property type="entry name" value="AdeC"/>
    <property type="match status" value="1"/>
</dbReference>
<comment type="cofactor">
    <cofactor evidence="6">
        <name>Mn(2+)</name>
        <dbReference type="ChEBI" id="CHEBI:29035"/>
    </cofactor>
</comment>
<evidence type="ECO:0000256" key="5">
    <source>
        <dbReference type="ARBA" id="ARBA00047720"/>
    </source>
</evidence>
<evidence type="ECO:0000256" key="3">
    <source>
        <dbReference type="ARBA" id="ARBA00022801"/>
    </source>
</evidence>
<dbReference type="Pfam" id="PF01979">
    <property type="entry name" value="Amidohydro_1"/>
    <property type="match status" value="1"/>
</dbReference>
<evidence type="ECO:0000256" key="2">
    <source>
        <dbReference type="ARBA" id="ARBA00012782"/>
    </source>
</evidence>
<dbReference type="Pfam" id="PF13382">
    <property type="entry name" value="Adenine_deam_C"/>
    <property type="match status" value="1"/>
</dbReference>
<gene>
    <name evidence="6 9" type="primary">ade</name>
    <name evidence="9" type="ORF">RZN69_06990</name>
</gene>
<comment type="catalytic activity">
    <reaction evidence="5 6">
        <text>adenine + H2O + H(+) = hypoxanthine + NH4(+)</text>
        <dbReference type="Rhea" id="RHEA:23688"/>
        <dbReference type="ChEBI" id="CHEBI:15377"/>
        <dbReference type="ChEBI" id="CHEBI:15378"/>
        <dbReference type="ChEBI" id="CHEBI:16708"/>
        <dbReference type="ChEBI" id="CHEBI:17368"/>
        <dbReference type="ChEBI" id="CHEBI:28938"/>
        <dbReference type="EC" id="3.5.4.2"/>
    </reaction>
</comment>
<dbReference type="PANTHER" id="PTHR11113:SF2">
    <property type="entry name" value="ADENINE DEAMINASE"/>
    <property type="match status" value="1"/>
</dbReference>
<evidence type="ECO:0000256" key="1">
    <source>
        <dbReference type="ARBA" id="ARBA00006773"/>
    </source>
</evidence>
<evidence type="ECO:0000256" key="4">
    <source>
        <dbReference type="ARBA" id="ARBA00023211"/>
    </source>
</evidence>
<evidence type="ECO:0000313" key="10">
    <source>
        <dbReference type="Proteomes" id="UP001304300"/>
    </source>
</evidence>
<dbReference type="InterPro" id="IPR006680">
    <property type="entry name" value="Amidohydro-rel"/>
</dbReference>
<dbReference type="InterPro" id="IPR011059">
    <property type="entry name" value="Metal-dep_hydrolase_composite"/>
</dbReference>
<reference evidence="9 10" key="1">
    <citation type="submission" date="2023-10" db="EMBL/GenBank/DDBJ databases">
        <title>Rubellicoccus peritrichatus gen. nov., sp. nov., isolated from an algae of coral reef tank.</title>
        <authorList>
            <person name="Luo J."/>
        </authorList>
    </citation>
    <scope>NUCLEOTIDE SEQUENCE [LARGE SCALE GENOMIC DNA]</scope>
    <source>
        <strain evidence="9 10">CR14</strain>
    </source>
</reference>
<dbReference type="GO" id="GO:0000034">
    <property type="term" value="F:adenine deaminase activity"/>
    <property type="evidence" value="ECO:0007669"/>
    <property type="project" value="UniProtKB-UniRule"/>
</dbReference>
<dbReference type="AlphaFoldDB" id="A0AAQ3QSR4"/>
<keyword evidence="3 6" id="KW-0378">Hydrolase</keyword>
<dbReference type="GO" id="GO:0006146">
    <property type="term" value="P:adenine catabolic process"/>
    <property type="evidence" value="ECO:0007669"/>
    <property type="project" value="InterPro"/>
</dbReference>
<dbReference type="PANTHER" id="PTHR11113">
    <property type="entry name" value="N-ACETYLGLUCOSAMINE-6-PHOSPHATE DEACETYLASE"/>
    <property type="match status" value="1"/>
</dbReference>
<evidence type="ECO:0000259" key="7">
    <source>
        <dbReference type="Pfam" id="PF01979"/>
    </source>
</evidence>
<dbReference type="EC" id="3.5.4.2" evidence="2 6"/>
<feature type="domain" description="Adenine deaminase C-terminal" evidence="8">
    <location>
        <begin position="384"/>
        <end position="531"/>
    </location>
</feature>
<dbReference type="InterPro" id="IPR026912">
    <property type="entry name" value="Adenine_deam_C"/>
</dbReference>
<comment type="similarity">
    <text evidence="1 6">Belongs to the metallo-dependent hydrolases superfamily. Adenine deaminase family.</text>
</comment>
<dbReference type="NCBIfam" id="TIGR01178">
    <property type="entry name" value="ade"/>
    <property type="match status" value="1"/>
</dbReference>
<dbReference type="Proteomes" id="UP001304300">
    <property type="component" value="Chromosome"/>
</dbReference>
<dbReference type="EMBL" id="CP136920">
    <property type="protein sequence ID" value="WOO42833.1"/>
    <property type="molecule type" value="Genomic_DNA"/>
</dbReference>
<dbReference type="SUPFAM" id="SSF51338">
    <property type="entry name" value="Composite domain of metallo-dependent hydrolases"/>
    <property type="match status" value="1"/>
</dbReference>
<dbReference type="HAMAP" id="MF_01518">
    <property type="entry name" value="Adenine_deamin"/>
    <property type="match status" value="1"/>
</dbReference>
<dbReference type="SUPFAM" id="SSF51556">
    <property type="entry name" value="Metallo-dependent hydrolases"/>
    <property type="match status" value="1"/>
</dbReference>
<evidence type="ECO:0000259" key="8">
    <source>
        <dbReference type="Pfam" id="PF13382"/>
    </source>
</evidence>
<accession>A0AAQ3QSR4</accession>
<dbReference type="Gene3D" id="2.30.40.10">
    <property type="entry name" value="Urease, subunit C, domain 1"/>
    <property type="match status" value="1"/>
</dbReference>
<evidence type="ECO:0000313" key="9">
    <source>
        <dbReference type="EMBL" id="WOO42833.1"/>
    </source>
</evidence>
<protein>
    <recommendedName>
        <fullName evidence="2 6">Adenine deaminase</fullName>
        <shortName evidence="6">Adenase</shortName>
        <shortName evidence="6">Adenine aminase</shortName>
        <ecNumber evidence="2 6">3.5.4.2</ecNumber>
    </recommendedName>
</protein>
<name>A0AAQ3QSR4_9BACT</name>
<dbReference type="KEGG" id="puo:RZN69_06990"/>
<keyword evidence="4 6" id="KW-0464">Manganese</keyword>
<dbReference type="Gene3D" id="3.20.20.140">
    <property type="entry name" value="Metal-dependent hydrolases"/>
    <property type="match status" value="1"/>
</dbReference>
<dbReference type="InterPro" id="IPR006679">
    <property type="entry name" value="Adenine_deam"/>
</dbReference>
<organism evidence="9 10">
    <name type="scientific">Rubellicoccus peritrichatus</name>
    <dbReference type="NCBI Taxonomy" id="3080537"/>
    <lineage>
        <taxon>Bacteria</taxon>
        <taxon>Pseudomonadati</taxon>
        <taxon>Verrucomicrobiota</taxon>
        <taxon>Opitutia</taxon>
        <taxon>Puniceicoccales</taxon>
        <taxon>Cerasicoccaceae</taxon>
        <taxon>Rubellicoccus</taxon>
    </lineage>
</organism>
<dbReference type="RefSeq" id="WP_317835363.1">
    <property type="nucleotide sequence ID" value="NZ_CP136920.1"/>
</dbReference>
<sequence>MSDSTVLTGNIVDVVAGRIFPGQVTLADGRVASIEETPGVSYEALICPGLVDAHVHVESSLLSPSEFGRAAFIHGTVASVSDPHEIANVLGIKGVEWMLEDAKNTPFDIYFGAPSCVPATPFETAGATFGPEEVDQLLAKDEIRYLAEVMNFPGVINRDPLMMGIIAKAKARGKRIDGHAPAVTGEDIKKYAAAGIETDHESITLDEARQKCQLGMKIAIRDGSAARNFDALWPLLKEFPEQCFFCSDDKHPDDLDVSHIDELVARSIAHGIEPMVALRAATINPVRHYGLEVGLLQVGDPADVVEFKSLESMKCQRCWKDGQLVAEKGESKLEYRKPNAINLFEAKQTRPEDFVLRDSDGPRRVIVALDGQIVTDEETLEADGPDIERDLCLIAVVNRYASTPPSVALIKGFGLKDGAMASSVAHDSHNVVVVGTNPRDLSRAANLVIAAGGGLSVIAGSGGRVLPLPIAGLMSDGTCADVAASFTALSNAAKSLGCQLGSPYMTLSFMALLVIPKLKISDKGLFDVGTFSLL</sequence>
<keyword evidence="10" id="KW-1185">Reference proteome</keyword>
<evidence type="ECO:0000256" key="6">
    <source>
        <dbReference type="HAMAP-Rule" id="MF_01518"/>
    </source>
</evidence>
<proteinExistence type="inferred from homology"/>
<dbReference type="InterPro" id="IPR032466">
    <property type="entry name" value="Metal_Hydrolase"/>
</dbReference>